<name>A0A1Q9JH96_9FIRM</name>
<gene>
    <name evidence="2" type="ORF">BHK98_05535</name>
</gene>
<dbReference type="Proteomes" id="UP000187404">
    <property type="component" value="Unassembled WGS sequence"/>
</dbReference>
<organism evidence="2 3">
    <name type="scientific">Hornefia porci</name>
    <dbReference type="NCBI Taxonomy" id="2652292"/>
    <lineage>
        <taxon>Bacteria</taxon>
        <taxon>Bacillati</taxon>
        <taxon>Bacillota</taxon>
        <taxon>Clostridia</taxon>
        <taxon>Peptostreptococcales</taxon>
        <taxon>Anaerovoracaceae</taxon>
        <taxon>Hornefia</taxon>
    </lineage>
</organism>
<comment type="caution">
    <text evidence="2">The sequence shown here is derived from an EMBL/GenBank/DDBJ whole genome shotgun (WGS) entry which is preliminary data.</text>
</comment>
<keyword evidence="1" id="KW-0472">Membrane</keyword>
<feature type="transmembrane region" description="Helical" evidence="1">
    <location>
        <begin position="12"/>
        <end position="33"/>
    </location>
</feature>
<dbReference type="EMBL" id="MJIE01000001">
    <property type="protein sequence ID" value="OLR55570.1"/>
    <property type="molecule type" value="Genomic_DNA"/>
</dbReference>
<keyword evidence="1" id="KW-1133">Transmembrane helix</keyword>
<evidence type="ECO:0000313" key="2">
    <source>
        <dbReference type="EMBL" id="OLR55570.1"/>
    </source>
</evidence>
<evidence type="ECO:0000313" key="3">
    <source>
        <dbReference type="Proteomes" id="UP000187404"/>
    </source>
</evidence>
<dbReference type="STRING" id="1261640.BHK98_05535"/>
<dbReference type="AlphaFoldDB" id="A0A1Q9JH96"/>
<feature type="transmembrane region" description="Helical" evidence="1">
    <location>
        <begin position="75"/>
        <end position="96"/>
    </location>
</feature>
<proteinExistence type="predicted"/>
<evidence type="ECO:0000256" key="1">
    <source>
        <dbReference type="SAM" id="Phobius"/>
    </source>
</evidence>
<sequence length="98" mass="11025">MWGARMNIKESIINGMIVFSSIYIFVCAFINLLGDIDHLNLVIVIGMIVVSSFDVLLLIVNLSKNYKKMVSSKKAVIFMCASLTIMWNVILLRSIVLL</sequence>
<reference evidence="2 3" key="1">
    <citation type="journal article" date="2016" name="Appl. Environ. Microbiol.">
        <title>Function and Phylogeny of Bacterial Butyryl Coenzyme A:Acetate Transferases and Their Diversity in the Proximal Colon of Swine.</title>
        <authorList>
            <person name="Trachsel J."/>
            <person name="Bayles D.O."/>
            <person name="Looft T."/>
            <person name="Levine U.Y."/>
            <person name="Allen H.K."/>
        </authorList>
    </citation>
    <scope>NUCLEOTIDE SEQUENCE [LARGE SCALE GENOMIC DNA]</scope>
    <source>
        <strain evidence="2 3">68-3-10</strain>
    </source>
</reference>
<accession>A0A1Q9JH96</accession>
<feature type="transmembrane region" description="Helical" evidence="1">
    <location>
        <begin position="39"/>
        <end position="63"/>
    </location>
</feature>
<keyword evidence="3" id="KW-1185">Reference proteome</keyword>
<protein>
    <submittedName>
        <fullName evidence="2">Uncharacterized protein</fullName>
    </submittedName>
</protein>
<keyword evidence="1" id="KW-0812">Transmembrane</keyword>